<keyword evidence="1" id="KW-1133">Transmembrane helix</keyword>
<keyword evidence="1" id="KW-0812">Transmembrane</keyword>
<evidence type="ECO:0000313" key="2">
    <source>
        <dbReference type="EMBL" id="MPM22515.1"/>
    </source>
</evidence>
<evidence type="ECO:0000256" key="1">
    <source>
        <dbReference type="SAM" id="Phobius"/>
    </source>
</evidence>
<evidence type="ECO:0008006" key="3">
    <source>
        <dbReference type="Google" id="ProtNLM"/>
    </source>
</evidence>
<organism evidence="2">
    <name type="scientific">bioreactor metagenome</name>
    <dbReference type="NCBI Taxonomy" id="1076179"/>
    <lineage>
        <taxon>unclassified sequences</taxon>
        <taxon>metagenomes</taxon>
        <taxon>ecological metagenomes</taxon>
    </lineage>
</organism>
<feature type="transmembrane region" description="Helical" evidence="1">
    <location>
        <begin position="25"/>
        <end position="45"/>
    </location>
</feature>
<reference evidence="2" key="1">
    <citation type="submission" date="2019-08" db="EMBL/GenBank/DDBJ databases">
        <authorList>
            <person name="Kucharzyk K."/>
            <person name="Murdoch R.W."/>
            <person name="Higgins S."/>
            <person name="Loffler F."/>
        </authorList>
    </citation>
    <scope>NUCLEOTIDE SEQUENCE</scope>
</reference>
<proteinExistence type="predicted"/>
<gene>
    <name evidence="2" type="ORF">SDC9_68970</name>
</gene>
<comment type="caution">
    <text evidence="2">The sequence shown here is derived from an EMBL/GenBank/DDBJ whole genome shotgun (WGS) entry which is preliminary data.</text>
</comment>
<sequence length="324" mass="36470">MKRRIDLPQVEEVTLPELLHMRPGIYILILLVLALLLALFLIAFYPGIRNGGRYVTFTGSLSESGVLLDGTYLGSAEYQHFVKSGSYEVSLTKGGEVYARFPLEIDHPVFLTWLFHRTLATPEVPLSLSKEQRKAINRFNLEQIVQASAILSYDDRNNYPPLFANLIADMKAMELEEQTIKETLELALLYISNATMLDEALQAIERHQFALDGNLQIVLETAKELFASSSQPKTMGMRSSPLAFTAQKTVLKAGDLQIEGYHYPKTTFVMGKEVLSVYPETTMLGVEVSTEAFSLATLESTQYQWALFLEENPTWEASNRQALM</sequence>
<name>A0A644Y1W7_9ZZZZ</name>
<protein>
    <recommendedName>
        <fullName evidence="3">PEGA domain-containing protein</fullName>
    </recommendedName>
</protein>
<dbReference type="EMBL" id="VSSQ01003825">
    <property type="protein sequence ID" value="MPM22515.1"/>
    <property type="molecule type" value="Genomic_DNA"/>
</dbReference>
<dbReference type="AlphaFoldDB" id="A0A644Y1W7"/>
<accession>A0A644Y1W7</accession>
<keyword evidence="1" id="KW-0472">Membrane</keyword>